<evidence type="ECO:0000313" key="13">
    <source>
        <dbReference type="Proteomes" id="UP000198785"/>
    </source>
</evidence>
<evidence type="ECO:0000256" key="5">
    <source>
        <dbReference type="ARBA" id="ARBA00023077"/>
    </source>
</evidence>
<sequence length="1000" mass="110388">MREFILLFFRRPPVFYLSIILWICMASGAYAQQKDISGLISDMQGNPIAGATIKIKDTAVGTQSNENGQFIFQSVREGGVLQISSTGYTGVDVTIDARSHYQITLQESADVIDEVVVVGYGTLDKKEVTSAITHLGSKDLNVFGGNAVLNSIQGKVAGLSVVNTAQSDPNAGPSIQLRGASSRNAGLGPLYVINGVPGGNVDNLNQNDIESIDVLKGGAASAIYGTRGSNGVIIITTKKGTGIASAFYDGYASFDIVNNKIPVLSAEDFVKYNRGTDFGAKTNWFDEVSRDFAYNQKNTVQFSGGGASTNYIVSVDYRNANGLDLRSTKREYGARLNLNHTSANNLYTATFNIAPRFLKANNSSHNAFNQSLTLNPTLPVFDESNPNRYYFINTGFSGSYNPVEELRTVQSGTEGKYIDWNAAFKLNLTDDLSTQIMLGQQSSDFFGFGFTPSYNTGAINGNNGRNSASRDYNKSDQYVFEWIGNYKKLIQEHNFNLMGGYSYNYFVNSGMNAGNQNFPSDILTYNSLGTGEYNIPIPDNPQSGDYTFRSVGSYKNDSKLIAFFGRLNYNYGGRYYASASLRYEGSSKFGYDNKWGYFPAVSLGWRLTEESFFPKDSWIDELKLRADYGETGNQDFGNYLSLDTYTGFGYFNFNGLNYQVWGPSQNTNYNLRWEKAQNFNAGLDFELFQRKLSGSLNYYVRTNRDLLGYYNVPVPPFVQTTTFVNVGTMKNSGVELQLNAAVVQKENFSYSITFAGATNNNKFVSFSNDTYRGQDFQFMAGMPSPGSPGPAQRLEEGRRIGGFYMYKSAGIDATGRLMVYDKNDNIIPGNMANENDKRFVGNGLPLYTASLGNTFTYKKLDVSVFLRGAFKYDIFNTTAFYLGTPVTQSGANVLASAYGKGKYAALTNAETYSTLSDYFLEKGDFLKIDNVSVGYSFDSPVKYINSIRLYGVARNLYTFTNFTTGDPEMISVNGLTPGINTSLSYYPSTVQFLAGVQVRF</sequence>
<dbReference type="STRING" id="683125.SAMN05660206_10469"/>
<evidence type="ECO:0000313" key="12">
    <source>
        <dbReference type="EMBL" id="SFS70872.1"/>
    </source>
</evidence>
<evidence type="ECO:0000256" key="9">
    <source>
        <dbReference type="RuleBase" id="RU003357"/>
    </source>
</evidence>
<evidence type="ECO:0000256" key="1">
    <source>
        <dbReference type="ARBA" id="ARBA00004571"/>
    </source>
</evidence>
<evidence type="ECO:0000256" key="6">
    <source>
        <dbReference type="ARBA" id="ARBA00023136"/>
    </source>
</evidence>
<evidence type="ECO:0000256" key="7">
    <source>
        <dbReference type="ARBA" id="ARBA00023237"/>
    </source>
</evidence>
<name>A0A1I6S1Q5_9SPHI</name>
<dbReference type="Gene3D" id="2.170.130.10">
    <property type="entry name" value="TonB-dependent receptor, plug domain"/>
    <property type="match status" value="1"/>
</dbReference>
<dbReference type="InterPro" id="IPR023997">
    <property type="entry name" value="TonB-dep_OMP_SusC/RagA_CS"/>
</dbReference>
<keyword evidence="4 8" id="KW-0812">Transmembrane</keyword>
<evidence type="ECO:0000256" key="2">
    <source>
        <dbReference type="ARBA" id="ARBA00022448"/>
    </source>
</evidence>
<dbReference type="NCBIfam" id="TIGR04056">
    <property type="entry name" value="OMP_RagA_SusC"/>
    <property type="match status" value="1"/>
</dbReference>
<evidence type="ECO:0000256" key="4">
    <source>
        <dbReference type="ARBA" id="ARBA00022692"/>
    </source>
</evidence>
<dbReference type="InterPro" id="IPR008969">
    <property type="entry name" value="CarboxyPept-like_regulatory"/>
</dbReference>
<dbReference type="PROSITE" id="PS52016">
    <property type="entry name" value="TONB_DEPENDENT_REC_3"/>
    <property type="match status" value="1"/>
</dbReference>
<dbReference type="Pfam" id="PF07715">
    <property type="entry name" value="Plug"/>
    <property type="match status" value="1"/>
</dbReference>
<dbReference type="NCBIfam" id="TIGR04057">
    <property type="entry name" value="SusC_RagA_signa"/>
    <property type="match status" value="1"/>
</dbReference>
<comment type="similarity">
    <text evidence="8 9">Belongs to the TonB-dependent receptor family.</text>
</comment>
<dbReference type="SUPFAM" id="SSF49464">
    <property type="entry name" value="Carboxypeptidase regulatory domain-like"/>
    <property type="match status" value="1"/>
</dbReference>
<dbReference type="EMBL" id="FOZZ01000004">
    <property type="protein sequence ID" value="SFS70872.1"/>
    <property type="molecule type" value="Genomic_DNA"/>
</dbReference>
<dbReference type="SUPFAM" id="SSF56935">
    <property type="entry name" value="Porins"/>
    <property type="match status" value="1"/>
</dbReference>
<evidence type="ECO:0000256" key="8">
    <source>
        <dbReference type="PROSITE-ProRule" id="PRU01360"/>
    </source>
</evidence>
<keyword evidence="6 8" id="KW-0472">Membrane</keyword>
<keyword evidence="7 8" id="KW-0998">Cell outer membrane</keyword>
<proteinExistence type="inferred from homology"/>
<dbReference type="Pfam" id="PF13715">
    <property type="entry name" value="CarbopepD_reg_2"/>
    <property type="match status" value="1"/>
</dbReference>
<dbReference type="Pfam" id="PF00593">
    <property type="entry name" value="TonB_dep_Rec_b-barrel"/>
    <property type="match status" value="1"/>
</dbReference>
<dbReference type="AlphaFoldDB" id="A0A1I6S1Q5"/>
<dbReference type="InterPro" id="IPR023996">
    <property type="entry name" value="TonB-dep_OMP_SusC/RagA"/>
</dbReference>
<feature type="domain" description="TonB-dependent receptor plug" evidence="11">
    <location>
        <begin position="124"/>
        <end position="232"/>
    </location>
</feature>
<evidence type="ECO:0000259" key="11">
    <source>
        <dbReference type="Pfam" id="PF07715"/>
    </source>
</evidence>
<dbReference type="InterPro" id="IPR037066">
    <property type="entry name" value="Plug_dom_sf"/>
</dbReference>
<dbReference type="Gene3D" id="2.40.170.20">
    <property type="entry name" value="TonB-dependent receptor, beta-barrel domain"/>
    <property type="match status" value="1"/>
</dbReference>
<keyword evidence="2 8" id="KW-0813">Transport</keyword>
<feature type="domain" description="TonB-dependent receptor-like beta-barrel" evidence="10">
    <location>
        <begin position="384"/>
        <end position="956"/>
    </location>
</feature>
<dbReference type="Gene3D" id="2.60.40.1120">
    <property type="entry name" value="Carboxypeptidase-like, regulatory domain"/>
    <property type="match status" value="1"/>
</dbReference>
<dbReference type="InterPro" id="IPR000531">
    <property type="entry name" value="Beta-barrel_TonB"/>
</dbReference>
<dbReference type="InterPro" id="IPR012910">
    <property type="entry name" value="Plug_dom"/>
</dbReference>
<gene>
    <name evidence="12" type="ORF">SAMN05660206_10469</name>
</gene>
<accession>A0A1I6S1Q5</accession>
<reference evidence="12 13" key="1">
    <citation type="submission" date="2016-10" db="EMBL/GenBank/DDBJ databases">
        <authorList>
            <person name="de Groot N.N."/>
        </authorList>
    </citation>
    <scope>NUCLEOTIDE SEQUENCE [LARGE SCALE GENOMIC DNA]</scope>
    <source>
        <strain evidence="12 13">DSM 22789</strain>
    </source>
</reference>
<dbReference type="InterPro" id="IPR036942">
    <property type="entry name" value="Beta-barrel_TonB_sf"/>
</dbReference>
<dbReference type="Proteomes" id="UP000198785">
    <property type="component" value="Unassembled WGS sequence"/>
</dbReference>
<keyword evidence="5 9" id="KW-0798">TonB box</keyword>
<dbReference type="RefSeq" id="WP_212611635.1">
    <property type="nucleotide sequence ID" value="NZ_FOZZ01000004.1"/>
</dbReference>
<evidence type="ECO:0000256" key="3">
    <source>
        <dbReference type="ARBA" id="ARBA00022452"/>
    </source>
</evidence>
<dbReference type="InterPro" id="IPR039426">
    <property type="entry name" value="TonB-dep_rcpt-like"/>
</dbReference>
<keyword evidence="13" id="KW-1185">Reference proteome</keyword>
<keyword evidence="3 8" id="KW-1134">Transmembrane beta strand</keyword>
<dbReference type="GO" id="GO:0009279">
    <property type="term" value="C:cell outer membrane"/>
    <property type="evidence" value="ECO:0007669"/>
    <property type="project" value="UniProtKB-SubCell"/>
</dbReference>
<evidence type="ECO:0000259" key="10">
    <source>
        <dbReference type="Pfam" id="PF00593"/>
    </source>
</evidence>
<organism evidence="12 13">
    <name type="scientific">Sphingobacterium wenxiniae</name>
    <dbReference type="NCBI Taxonomy" id="683125"/>
    <lineage>
        <taxon>Bacteria</taxon>
        <taxon>Pseudomonadati</taxon>
        <taxon>Bacteroidota</taxon>
        <taxon>Sphingobacteriia</taxon>
        <taxon>Sphingobacteriales</taxon>
        <taxon>Sphingobacteriaceae</taxon>
        <taxon>Sphingobacterium</taxon>
    </lineage>
</organism>
<protein>
    <submittedName>
        <fullName evidence="12">TonB-linked outer membrane protein, SusC/RagA family</fullName>
    </submittedName>
</protein>
<comment type="subcellular location">
    <subcellularLocation>
        <location evidence="1 8">Cell outer membrane</location>
        <topology evidence="1 8">Multi-pass membrane protein</topology>
    </subcellularLocation>
</comment>